<sequence>MKAHPNTMRTRSFSLLVILASSTALASPTCVLSKSKSKTAPADSPANVTTLNNGTAFVQGTVGDMIWQASGILDTNCTLSGITSCYHMSFTSNASAQLDTKFLSSPRQRDEWHFPQLDEGTAYSYTWKAYLYAGVSTSTTWFHMMQAFGVSEDNPLVTLDAVDGDLRIKDYVRGTGGPQCGAIKCPSVNLTEYEGRTTVHSISGSFGPEGTMVYNVTDEDGTSILSYSVASDMGAAGGYIKFGLYRLTFDGMTEASVEVGDWTGN</sequence>
<dbReference type="EMBL" id="JARKIF010000031">
    <property type="protein sequence ID" value="KAJ7612265.1"/>
    <property type="molecule type" value="Genomic_DNA"/>
</dbReference>
<reference evidence="2" key="1">
    <citation type="submission" date="2023-03" db="EMBL/GenBank/DDBJ databases">
        <title>Massive genome expansion in bonnet fungi (Mycena s.s.) driven by repeated elements and novel gene families across ecological guilds.</title>
        <authorList>
            <consortium name="Lawrence Berkeley National Laboratory"/>
            <person name="Harder C.B."/>
            <person name="Miyauchi S."/>
            <person name="Viragh M."/>
            <person name="Kuo A."/>
            <person name="Thoen E."/>
            <person name="Andreopoulos B."/>
            <person name="Lu D."/>
            <person name="Skrede I."/>
            <person name="Drula E."/>
            <person name="Henrissat B."/>
            <person name="Morin E."/>
            <person name="Kohler A."/>
            <person name="Barry K."/>
            <person name="LaButti K."/>
            <person name="Morin E."/>
            <person name="Salamov A."/>
            <person name="Lipzen A."/>
            <person name="Mereny Z."/>
            <person name="Hegedus B."/>
            <person name="Baldrian P."/>
            <person name="Stursova M."/>
            <person name="Weitz H."/>
            <person name="Taylor A."/>
            <person name="Grigoriev I.V."/>
            <person name="Nagy L.G."/>
            <person name="Martin F."/>
            <person name="Kauserud H."/>
        </authorList>
    </citation>
    <scope>NUCLEOTIDE SEQUENCE</scope>
    <source>
        <strain evidence="2">9284</strain>
    </source>
</reference>
<feature type="chain" id="PRO_5042072552" evidence="1">
    <location>
        <begin position="27"/>
        <end position="265"/>
    </location>
</feature>
<comment type="caution">
    <text evidence="2">The sequence shown here is derived from an EMBL/GenBank/DDBJ whole genome shotgun (WGS) entry which is preliminary data.</text>
</comment>
<keyword evidence="3" id="KW-1185">Reference proteome</keyword>
<accession>A0AAD7B7E5</accession>
<evidence type="ECO:0000313" key="2">
    <source>
        <dbReference type="EMBL" id="KAJ7612265.1"/>
    </source>
</evidence>
<organism evidence="2 3">
    <name type="scientific">Roridomyces roridus</name>
    <dbReference type="NCBI Taxonomy" id="1738132"/>
    <lineage>
        <taxon>Eukaryota</taxon>
        <taxon>Fungi</taxon>
        <taxon>Dikarya</taxon>
        <taxon>Basidiomycota</taxon>
        <taxon>Agaricomycotina</taxon>
        <taxon>Agaricomycetes</taxon>
        <taxon>Agaricomycetidae</taxon>
        <taxon>Agaricales</taxon>
        <taxon>Marasmiineae</taxon>
        <taxon>Mycenaceae</taxon>
        <taxon>Roridomyces</taxon>
    </lineage>
</organism>
<feature type="signal peptide" evidence="1">
    <location>
        <begin position="1"/>
        <end position="26"/>
    </location>
</feature>
<evidence type="ECO:0000256" key="1">
    <source>
        <dbReference type="SAM" id="SignalP"/>
    </source>
</evidence>
<name>A0AAD7B7E5_9AGAR</name>
<gene>
    <name evidence="2" type="ORF">FB45DRAFT_308959</name>
</gene>
<evidence type="ECO:0000313" key="3">
    <source>
        <dbReference type="Proteomes" id="UP001221142"/>
    </source>
</evidence>
<protein>
    <submittedName>
        <fullName evidence="2">Uncharacterized protein</fullName>
    </submittedName>
</protein>
<keyword evidence="1" id="KW-0732">Signal</keyword>
<dbReference type="AlphaFoldDB" id="A0AAD7B7E5"/>
<proteinExistence type="predicted"/>
<dbReference type="Proteomes" id="UP001221142">
    <property type="component" value="Unassembled WGS sequence"/>
</dbReference>